<feature type="region of interest" description="Disordered" evidence="2">
    <location>
        <begin position="1"/>
        <end position="47"/>
    </location>
</feature>
<keyword evidence="3" id="KW-0812">Transmembrane</keyword>
<organism evidence="4 5">
    <name type="scientific">Rhizocola hellebori</name>
    <dbReference type="NCBI Taxonomy" id="1392758"/>
    <lineage>
        <taxon>Bacteria</taxon>
        <taxon>Bacillati</taxon>
        <taxon>Actinomycetota</taxon>
        <taxon>Actinomycetes</taxon>
        <taxon>Micromonosporales</taxon>
        <taxon>Micromonosporaceae</taxon>
        <taxon>Rhizocola</taxon>
    </lineage>
</organism>
<evidence type="ECO:0000256" key="1">
    <source>
        <dbReference type="SAM" id="Coils"/>
    </source>
</evidence>
<comment type="caution">
    <text evidence="4">The sequence shown here is derived from an EMBL/GenBank/DDBJ whole genome shotgun (WGS) entry which is preliminary data.</text>
</comment>
<dbReference type="Proteomes" id="UP000612899">
    <property type="component" value="Unassembled WGS sequence"/>
</dbReference>
<name>A0A8J3VMI9_9ACTN</name>
<keyword evidence="5" id="KW-1185">Reference proteome</keyword>
<feature type="compositionally biased region" description="Pro residues" evidence="2">
    <location>
        <begin position="28"/>
        <end position="40"/>
    </location>
</feature>
<evidence type="ECO:0000256" key="3">
    <source>
        <dbReference type="SAM" id="Phobius"/>
    </source>
</evidence>
<keyword evidence="3" id="KW-1133">Transmembrane helix</keyword>
<evidence type="ECO:0000313" key="5">
    <source>
        <dbReference type="Proteomes" id="UP000612899"/>
    </source>
</evidence>
<evidence type="ECO:0000256" key="2">
    <source>
        <dbReference type="SAM" id="MobiDB-lite"/>
    </source>
</evidence>
<protein>
    <submittedName>
        <fullName evidence="4">Uncharacterized protein</fullName>
    </submittedName>
</protein>
<sequence length="236" mass="24562">MSHPHGESSEPATAVDVPHETLSISAPATPPGFTPAPAPSSAPAQEPVAVAAEPVTQAYVPVAAMPQQVAPVSAPGYAPGYAPVSAVPGYGPVSAVPYGIPGYPMEAPKKKGRAGIIVLSILTGLLTLGAAGMTTLYFVEKSERTAADKKVTEQAATITTEQAKVKDLEGKWSQTKSEVAKLTQEVEGAKSKTADVTKEKEALAACFRAMDDYFLTQNKANQLALQTACDEASKYY</sequence>
<feature type="coiled-coil region" evidence="1">
    <location>
        <begin position="165"/>
        <end position="199"/>
    </location>
</feature>
<keyword evidence="1" id="KW-0175">Coiled coil</keyword>
<dbReference type="EMBL" id="BONY01000126">
    <property type="protein sequence ID" value="GIH11291.1"/>
    <property type="molecule type" value="Genomic_DNA"/>
</dbReference>
<feature type="transmembrane region" description="Helical" evidence="3">
    <location>
        <begin position="114"/>
        <end position="139"/>
    </location>
</feature>
<dbReference type="AlphaFoldDB" id="A0A8J3VMI9"/>
<proteinExistence type="predicted"/>
<gene>
    <name evidence="4" type="ORF">Rhe02_93580</name>
</gene>
<evidence type="ECO:0000313" key="4">
    <source>
        <dbReference type="EMBL" id="GIH11291.1"/>
    </source>
</evidence>
<keyword evidence="3" id="KW-0472">Membrane</keyword>
<accession>A0A8J3VMI9</accession>
<dbReference type="RefSeq" id="WP_203915009.1">
    <property type="nucleotide sequence ID" value="NZ_BONY01000126.1"/>
</dbReference>
<reference evidence="4" key="1">
    <citation type="submission" date="2021-01" db="EMBL/GenBank/DDBJ databases">
        <title>Whole genome shotgun sequence of Rhizocola hellebori NBRC 109834.</title>
        <authorList>
            <person name="Komaki H."/>
            <person name="Tamura T."/>
        </authorList>
    </citation>
    <scope>NUCLEOTIDE SEQUENCE</scope>
    <source>
        <strain evidence="4">NBRC 109834</strain>
    </source>
</reference>